<evidence type="ECO:0000313" key="1">
    <source>
        <dbReference type="EMBL" id="KAF9600763.1"/>
    </source>
</evidence>
<organism evidence="1 2">
    <name type="scientific">Coptis chinensis</name>
    <dbReference type="NCBI Taxonomy" id="261450"/>
    <lineage>
        <taxon>Eukaryota</taxon>
        <taxon>Viridiplantae</taxon>
        <taxon>Streptophyta</taxon>
        <taxon>Embryophyta</taxon>
        <taxon>Tracheophyta</taxon>
        <taxon>Spermatophyta</taxon>
        <taxon>Magnoliopsida</taxon>
        <taxon>Ranunculales</taxon>
        <taxon>Ranunculaceae</taxon>
        <taxon>Coptidoideae</taxon>
        <taxon>Coptis</taxon>
    </lineage>
</organism>
<dbReference type="Proteomes" id="UP000631114">
    <property type="component" value="Unassembled WGS sequence"/>
</dbReference>
<comment type="caution">
    <text evidence="1">The sequence shown here is derived from an EMBL/GenBank/DDBJ whole genome shotgun (WGS) entry which is preliminary data.</text>
</comment>
<dbReference type="EMBL" id="JADFTS010000006">
    <property type="protein sequence ID" value="KAF9600763.1"/>
    <property type="molecule type" value="Genomic_DNA"/>
</dbReference>
<name>A0A835HPL2_9MAGN</name>
<sequence>MATCGSTQGGSKVLCYLRVVDRDEFGVYRVGICRRNLTEFPVRTLDLATSRLHFSEASPELIDTECILLQCIVDEWKANKITLQDMELLNQS</sequence>
<accession>A0A835HPL2</accession>
<protein>
    <submittedName>
        <fullName evidence="1">Uncharacterized protein</fullName>
    </submittedName>
</protein>
<reference evidence="1 2" key="1">
    <citation type="submission" date="2020-10" db="EMBL/GenBank/DDBJ databases">
        <title>The Coptis chinensis genome and diversification of protoberbering-type alkaloids.</title>
        <authorList>
            <person name="Wang B."/>
            <person name="Shu S."/>
            <person name="Song C."/>
            <person name="Liu Y."/>
        </authorList>
    </citation>
    <scope>NUCLEOTIDE SEQUENCE [LARGE SCALE GENOMIC DNA]</scope>
    <source>
        <strain evidence="1">HL-2020</strain>
        <tissue evidence="1">Leaf</tissue>
    </source>
</reference>
<evidence type="ECO:0000313" key="2">
    <source>
        <dbReference type="Proteomes" id="UP000631114"/>
    </source>
</evidence>
<dbReference type="AlphaFoldDB" id="A0A835HPL2"/>
<proteinExistence type="predicted"/>
<keyword evidence="2" id="KW-1185">Reference proteome</keyword>
<gene>
    <name evidence="1" type="ORF">IFM89_012207</name>
</gene>